<feature type="compositionally biased region" description="Polar residues" evidence="1">
    <location>
        <begin position="178"/>
        <end position="193"/>
    </location>
</feature>
<dbReference type="InterPro" id="IPR011993">
    <property type="entry name" value="PH-like_dom_sf"/>
</dbReference>
<dbReference type="Proteomes" id="UP000310158">
    <property type="component" value="Unassembled WGS sequence"/>
</dbReference>
<reference evidence="2 3" key="1">
    <citation type="submission" date="2019-02" db="EMBL/GenBank/DDBJ databases">
        <title>Genome sequencing of the rare red list fungi Bondarzewia mesenterica.</title>
        <authorList>
            <person name="Buettner E."/>
            <person name="Kellner H."/>
        </authorList>
    </citation>
    <scope>NUCLEOTIDE SEQUENCE [LARGE SCALE GENOMIC DNA]</scope>
    <source>
        <strain evidence="2 3">DSM 108281</strain>
    </source>
</reference>
<comment type="caution">
    <text evidence="2">The sequence shown here is derived from an EMBL/GenBank/DDBJ whole genome shotgun (WGS) entry which is preliminary data.</text>
</comment>
<feature type="compositionally biased region" description="Pro residues" evidence="1">
    <location>
        <begin position="541"/>
        <end position="560"/>
    </location>
</feature>
<feature type="region of interest" description="Disordered" evidence="1">
    <location>
        <begin position="277"/>
        <end position="562"/>
    </location>
</feature>
<feature type="compositionally biased region" description="Low complexity" evidence="1">
    <location>
        <begin position="847"/>
        <end position="897"/>
    </location>
</feature>
<gene>
    <name evidence="2" type="ORF">EW146_g8549</name>
</gene>
<dbReference type="OrthoDB" id="5865767at2759"/>
<feature type="compositionally biased region" description="Polar residues" evidence="1">
    <location>
        <begin position="214"/>
        <end position="229"/>
    </location>
</feature>
<feature type="compositionally biased region" description="Polar residues" evidence="1">
    <location>
        <begin position="489"/>
        <end position="509"/>
    </location>
</feature>
<feature type="region of interest" description="Disordered" evidence="1">
    <location>
        <begin position="605"/>
        <end position="666"/>
    </location>
</feature>
<evidence type="ECO:0000313" key="3">
    <source>
        <dbReference type="Proteomes" id="UP000310158"/>
    </source>
</evidence>
<feature type="compositionally biased region" description="Low complexity" evidence="1">
    <location>
        <begin position="792"/>
        <end position="802"/>
    </location>
</feature>
<feature type="compositionally biased region" description="Basic and acidic residues" evidence="1">
    <location>
        <begin position="30"/>
        <end position="44"/>
    </location>
</feature>
<feature type="compositionally biased region" description="Polar residues" evidence="1">
    <location>
        <begin position="80"/>
        <end position="101"/>
    </location>
</feature>
<feature type="compositionally biased region" description="Pro residues" evidence="1">
    <location>
        <begin position="637"/>
        <end position="656"/>
    </location>
</feature>
<feature type="non-terminal residue" evidence="2">
    <location>
        <position position="905"/>
    </location>
</feature>
<feature type="compositionally biased region" description="Basic and acidic residues" evidence="1">
    <location>
        <begin position="657"/>
        <end position="666"/>
    </location>
</feature>
<feature type="region of interest" description="Disordered" evidence="1">
    <location>
        <begin position="763"/>
        <end position="905"/>
    </location>
</feature>
<evidence type="ECO:0008006" key="4">
    <source>
        <dbReference type="Google" id="ProtNLM"/>
    </source>
</evidence>
<feature type="compositionally biased region" description="Polar residues" evidence="1">
    <location>
        <begin position="299"/>
        <end position="314"/>
    </location>
</feature>
<protein>
    <recommendedName>
        <fullName evidence="4">PH domain-containing protein</fullName>
    </recommendedName>
</protein>
<feature type="region of interest" description="Disordered" evidence="1">
    <location>
        <begin position="1"/>
        <end position="236"/>
    </location>
</feature>
<dbReference type="EMBL" id="SGPL01000603">
    <property type="protein sequence ID" value="THH09893.1"/>
    <property type="molecule type" value="Genomic_DNA"/>
</dbReference>
<feature type="compositionally biased region" description="Acidic residues" evidence="1">
    <location>
        <begin position="423"/>
        <end position="446"/>
    </location>
</feature>
<sequence length="905" mass="97631">MEDPRSRPPAETRPTLFSSKASQFIRKLSTVRDRFASTRSKDRPSIPYLTTRKDMGGPKPFMSQPMLSLDPRPSAENDDSSSSPTTRGSIDIEQSNSSSHHIPQKRVVYPLQHRKSPSAPLSPTPHISSLPVTRTPPPHIVISEVDVSTGSPKLSLLGEGGSKVGSEGCSRAPEKATSAPSQPNSEQGLSSAEGSLRVRATGAVAPKEAERRTSSSPIRGAKSQQSAYQLSPDVALPRTIDSPSDFAIKDHGNRVTEAGAFAHATDPLHLENILSSPITEEPEEIELSRAPSPPHASTRPRSFTTPASPVSFSNEGVLPPAITPVMSQSLSRRPNMPHLSSLPPSPSRFQIPGAPARFSPAIISRQPPHPILTLPPISPVQLNARPTLPRQRSQSLRSMPALPMEGADEEEQADHDNRSLGDLSEEDEDEMEDDGEERDATDDEAESGMNSPRPVSVTPPHTASRFPDYRNSPLDTSFLDTYLRERTPEASTSKPNASPRQTAAEQTPSAFRPVDYFSFKVPERTPVQTPQLPDHSSPRSPAMPQPRLLPMPSPASPPVRPSLYQQASRSMIDMTAMVKERSPELNPRESWSIARGLGTETPSAQMQTPFATVPPQDSDLGPSLRRQRSMPTFKPSSSPPPYPDFAPPRPNGPPILPRDEEGREPLPKYTNDIYLRAIMPRKMEFIAPGVQARNRKWQRTLCVLEGTSFRVYKCPPGVAGVGVIGEWWEKTVGVGDIAEAPATASVANALKARERELVAQSLAKIDSPVPSSSNGSAPPIEVPPVPVPPPLQEQQQQQQQQQQPPPPPQPTRSRLLGSTFLRSSNSTSHSPTRSRFSSEASRDSAPGRRSFSGLRSGSIGASQSSAAPSSGASNLASTSASTSASASLVPAPASQSRSRSRASRT</sequence>
<accession>A0A4V3XDI5</accession>
<feature type="compositionally biased region" description="Basic and acidic residues" evidence="1">
    <location>
        <begin position="1"/>
        <end position="10"/>
    </location>
</feature>
<feature type="compositionally biased region" description="Low complexity" evidence="1">
    <location>
        <begin position="822"/>
        <end position="835"/>
    </location>
</feature>
<evidence type="ECO:0000256" key="1">
    <source>
        <dbReference type="SAM" id="MobiDB-lite"/>
    </source>
</evidence>
<feature type="compositionally biased region" description="Polar residues" evidence="1">
    <location>
        <begin position="119"/>
        <end position="132"/>
    </location>
</feature>
<dbReference type="AlphaFoldDB" id="A0A4V3XDI5"/>
<keyword evidence="3" id="KW-1185">Reference proteome</keyword>
<evidence type="ECO:0000313" key="2">
    <source>
        <dbReference type="EMBL" id="THH09893.1"/>
    </source>
</evidence>
<dbReference type="Gene3D" id="2.30.29.30">
    <property type="entry name" value="Pleckstrin-homology domain (PH domain)/Phosphotyrosine-binding domain (PTB)"/>
    <property type="match status" value="1"/>
</dbReference>
<feature type="compositionally biased region" description="Pro residues" evidence="1">
    <location>
        <begin position="780"/>
        <end position="791"/>
    </location>
</feature>
<organism evidence="2 3">
    <name type="scientific">Bondarzewia mesenterica</name>
    <dbReference type="NCBI Taxonomy" id="1095465"/>
    <lineage>
        <taxon>Eukaryota</taxon>
        <taxon>Fungi</taxon>
        <taxon>Dikarya</taxon>
        <taxon>Basidiomycota</taxon>
        <taxon>Agaricomycotina</taxon>
        <taxon>Agaricomycetes</taxon>
        <taxon>Russulales</taxon>
        <taxon>Bondarzewiaceae</taxon>
        <taxon>Bondarzewia</taxon>
    </lineage>
</organism>
<proteinExistence type="predicted"/>
<name>A0A4V3XDI5_9AGAM</name>